<dbReference type="RefSeq" id="WP_101429856.1">
    <property type="nucleotide sequence ID" value="NZ_PCGZ01000005.1"/>
</dbReference>
<name>A0A2N3QHN4_9BIFI</name>
<reference evidence="1 2" key="1">
    <citation type="submission" date="2017-10" db="EMBL/GenBank/DDBJ databases">
        <title>Bifidobacterium genomics.</title>
        <authorList>
            <person name="Lugli G.A."/>
            <person name="Milani C."/>
            <person name="Mancabelli L."/>
        </authorList>
    </citation>
    <scope>NUCLEOTIDE SEQUENCE [LARGE SCALE GENOMIC DNA]</scope>
    <source>
        <strain evidence="1 2">1524B</strain>
    </source>
</reference>
<comment type="caution">
    <text evidence="1">The sequence shown here is derived from an EMBL/GenBank/DDBJ whole genome shotgun (WGS) entry which is preliminary data.</text>
</comment>
<organism evidence="1 2">
    <name type="scientific">Bifidobacterium pseudolongum subsp. globosum</name>
    <dbReference type="NCBI Taxonomy" id="1690"/>
    <lineage>
        <taxon>Bacteria</taxon>
        <taxon>Bacillati</taxon>
        <taxon>Actinomycetota</taxon>
        <taxon>Actinomycetes</taxon>
        <taxon>Bifidobacteriales</taxon>
        <taxon>Bifidobacteriaceae</taxon>
        <taxon>Bifidobacterium</taxon>
    </lineage>
</organism>
<evidence type="ECO:0000313" key="2">
    <source>
        <dbReference type="Proteomes" id="UP000233730"/>
    </source>
</evidence>
<accession>A0A2N3QHN4</accession>
<sequence length="294" mass="32013">MTPYYAELSASGVPTVRFEGSQSLRCLGITKNGIEGWDSTPAAKVTSTERGQGDGGHDIMAGDILYASRTVSLHFSVVDRDRTRLVSQLDALRRMVHRPVRLRVVDVDDTYCDGGYLSLTMDAKRHESWTEENTVTIVFERPERLSTQAMQGDCRAGGASGGGRSYGPDHMGLVYPLDYGVSNAGTDLYQIRNEGTSRAYPVYTLQGDWPHGVHLTLTGSDGQASELWYDSPVHMGTPVTLDTRSGTATLGGTDVSRHLSRPGYQTVPPHGYVAVLLDTPGTGWVTVTSHHTYM</sequence>
<dbReference type="Proteomes" id="UP000233730">
    <property type="component" value="Unassembled WGS sequence"/>
</dbReference>
<evidence type="ECO:0008006" key="3">
    <source>
        <dbReference type="Google" id="ProtNLM"/>
    </source>
</evidence>
<evidence type="ECO:0000313" key="1">
    <source>
        <dbReference type="EMBL" id="PKU90766.1"/>
    </source>
</evidence>
<proteinExistence type="predicted"/>
<dbReference type="EMBL" id="PCGZ01000005">
    <property type="protein sequence ID" value="PKU90766.1"/>
    <property type="molecule type" value="Genomic_DNA"/>
</dbReference>
<gene>
    <name evidence="1" type="ORF">CQR46_0962</name>
</gene>
<dbReference type="AlphaFoldDB" id="A0A2N3QHN4"/>
<protein>
    <recommendedName>
        <fullName evidence="3">Phage tail protein</fullName>
    </recommendedName>
</protein>